<comment type="caution">
    <text evidence="2">The sequence shown here is derived from an EMBL/GenBank/DDBJ whole genome shotgun (WGS) entry which is preliminary data.</text>
</comment>
<protein>
    <submittedName>
        <fullName evidence="2">Cupin domain-containing protein</fullName>
    </submittedName>
</protein>
<dbReference type="Proteomes" id="UP001597083">
    <property type="component" value="Unassembled WGS sequence"/>
</dbReference>
<dbReference type="SUPFAM" id="SSF51182">
    <property type="entry name" value="RmlC-like cupins"/>
    <property type="match status" value="1"/>
</dbReference>
<dbReference type="EMBL" id="JBHTIR010000677">
    <property type="protein sequence ID" value="MFD0851666.1"/>
    <property type="molecule type" value="Genomic_DNA"/>
</dbReference>
<feature type="non-terminal residue" evidence="2">
    <location>
        <position position="1"/>
    </location>
</feature>
<reference evidence="3" key="1">
    <citation type="journal article" date="2019" name="Int. J. Syst. Evol. Microbiol.">
        <title>The Global Catalogue of Microorganisms (GCM) 10K type strain sequencing project: providing services to taxonomists for standard genome sequencing and annotation.</title>
        <authorList>
            <consortium name="The Broad Institute Genomics Platform"/>
            <consortium name="The Broad Institute Genome Sequencing Center for Infectious Disease"/>
            <person name="Wu L."/>
            <person name="Ma J."/>
        </authorList>
    </citation>
    <scope>NUCLEOTIDE SEQUENCE [LARGE SCALE GENOMIC DNA]</scope>
    <source>
        <strain evidence="3">JCM 31696</strain>
    </source>
</reference>
<evidence type="ECO:0000313" key="2">
    <source>
        <dbReference type="EMBL" id="MFD0851666.1"/>
    </source>
</evidence>
<dbReference type="InterPro" id="IPR053146">
    <property type="entry name" value="QDO-like"/>
</dbReference>
<evidence type="ECO:0000313" key="3">
    <source>
        <dbReference type="Proteomes" id="UP001597083"/>
    </source>
</evidence>
<dbReference type="InterPro" id="IPR013096">
    <property type="entry name" value="Cupin_2"/>
</dbReference>
<dbReference type="Gene3D" id="2.60.120.10">
    <property type="entry name" value="Jelly Rolls"/>
    <property type="match status" value="1"/>
</dbReference>
<dbReference type="PANTHER" id="PTHR36440:SF1">
    <property type="entry name" value="PUTATIVE (AFU_ORTHOLOGUE AFUA_8G07350)-RELATED"/>
    <property type="match status" value="1"/>
</dbReference>
<dbReference type="InterPro" id="IPR014710">
    <property type="entry name" value="RmlC-like_jellyroll"/>
</dbReference>
<accession>A0ABW3CB17</accession>
<dbReference type="Pfam" id="PF07883">
    <property type="entry name" value="Cupin_2"/>
    <property type="match status" value="1"/>
</dbReference>
<dbReference type="InterPro" id="IPR011051">
    <property type="entry name" value="RmlC_Cupin_sf"/>
</dbReference>
<keyword evidence="3" id="KW-1185">Reference proteome</keyword>
<name>A0ABW3CB17_9ACTN</name>
<sequence>EPDLTNMPAGNVHYLASSESTGGLFGLYRWTFGPKRSGPDPHFHRTIAESFYVLDGVVTLYDGDRWVEATAGDFLYVPPGGIHGFRNESGEAASMLLLFTPGAPREEYFETLVALAQGERPPMTPEERDGFMLKHDNIWV</sequence>
<dbReference type="PANTHER" id="PTHR36440">
    <property type="entry name" value="PUTATIVE (AFU_ORTHOLOGUE AFUA_8G07350)-RELATED"/>
    <property type="match status" value="1"/>
</dbReference>
<feature type="domain" description="Cupin type-2" evidence="1">
    <location>
        <begin position="29"/>
        <end position="98"/>
    </location>
</feature>
<gene>
    <name evidence="2" type="ORF">ACFQ07_05520</name>
</gene>
<organism evidence="2 3">
    <name type="scientific">Actinomadura adrarensis</name>
    <dbReference type="NCBI Taxonomy" id="1819600"/>
    <lineage>
        <taxon>Bacteria</taxon>
        <taxon>Bacillati</taxon>
        <taxon>Actinomycetota</taxon>
        <taxon>Actinomycetes</taxon>
        <taxon>Streptosporangiales</taxon>
        <taxon>Thermomonosporaceae</taxon>
        <taxon>Actinomadura</taxon>
    </lineage>
</organism>
<evidence type="ECO:0000259" key="1">
    <source>
        <dbReference type="Pfam" id="PF07883"/>
    </source>
</evidence>
<proteinExistence type="predicted"/>